<gene>
    <name evidence="8" type="ORF">VitviT2T_003106</name>
</gene>
<dbReference type="InterPro" id="IPR056555">
    <property type="entry name" value="NFD4_C"/>
</dbReference>
<feature type="transmembrane region" description="Helical" evidence="5">
    <location>
        <begin position="108"/>
        <end position="134"/>
    </location>
</feature>
<feature type="transmembrane region" description="Helical" evidence="5">
    <location>
        <begin position="79"/>
        <end position="96"/>
    </location>
</feature>
<dbReference type="Pfam" id="PF23262">
    <property type="entry name" value="NFD4_C"/>
    <property type="match status" value="1"/>
</dbReference>
<evidence type="ECO:0000256" key="4">
    <source>
        <dbReference type="ARBA" id="ARBA00023136"/>
    </source>
</evidence>
<comment type="subcellular location">
    <subcellularLocation>
        <location evidence="1">Membrane</location>
        <topology evidence="1">Multi-pass membrane protein</topology>
    </subcellularLocation>
</comment>
<keyword evidence="2 5" id="KW-0812">Transmembrane</keyword>
<evidence type="ECO:0000259" key="7">
    <source>
        <dbReference type="Pfam" id="PF23262"/>
    </source>
</evidence>
<feature type="transmembrane region" description="Helical" evidence="5">
    <location>
        <begin position="424"/>
        <end position="444"/>
    </location>
</feature>
<evidence type="ECO:0000256" key="3">
    <source>
        <dbReference type="ARBA" id="ARBA00022989"/>
    </source>
</evidence>
<feature type="domain" description="Nodulin-like" evidence="6">
    <location>
        <begin position="13"/>
        <end position="258"/>
    </location>
</feature>
<dbReference type="PANTHER" id="PTHR21576">
    <property type="entry name" value="UNCHARACTERIZED NODULIN-LIKE PROTEIN"/>
    <property type="match status" value="1"/>
</dbReference>
<evidence type="ECO:0000259" key="6">
    <source>
        <dbReference type="Pfam" id="PF06813"/>
    </source>
</evidence>
<accession>A0ABY9BKL0</accession>
<feature type="transmembrane region" description="Helical" evidence="5">
    <location>
        <begin position="398"/>
        <end position="418"/>
    </location>
</feature>
<reference evidence="8 9" key="1">
    <citation type="journal article" date="2023" name="Hortic Res">
        <title>The complete reference genome for grapevine (Vitis vinifera L.) genetics and breeding.</title>
        <authorList>
            <person name="Shi X."/>
            <person name="Cao S."/>
            <person name="Wang X."/>
            <person name="Huang S."/>
            <person name="Wang Y."/>
            <person name="Liu Z."/>
            <person name="Liu W."/>
            <person name="Leng X."/>
            <person name="Peng Y."/>
            <person name="Wang N."/>
            <person name="Wang Y."/>
            <person name="Ma Z."/>
            <person name="Xu X."/>
            <person name="Zhang F."/>
            <person name="Xue H."/>
            <person name="Zhong H."/>
            <person name="Wang Y."/>
            <person name="Zhang K."/>
            <person name="Velt A."/>
            <person name="Avia K."/>
            <person name="Holtgrawe D."/>
            <person name="Grimplet J."/>
            <person name="Matus J.T."/>
            <person name="Ware D."/>
            <person name="Wu X."/>
            <person name="Wang H."/>
            <person name="Liu C."/>
            <person name="Fang Y."/>
            <person name="Rustenholz C."/>
            <person name="Cheng Z."/>
            <person name="Xiao H."/>
            <person name="Zhou Y."/>
        </authorList>
    </citation>
    <scope>NUCLEOTIDE SEQUENCE [LARGE SCALE GENOMIC DNA]</scope>
    <source>
        <strain evidence="9">cv. Pinot noir / PN40024</strain>
        <tissue evidence="8">Leaf</tissue>
    </source>
</reference>
<feature type="transmembrane region" description="Helical" evidence="5">
    <location>
        <begin position="501"/>
        <end position="524"/>
    </location>
</feature>
<evidence type="ECO:0000256" key="5">
    <source>
        <dbReference type="SAM" id="Phobius"/>
    </source>
</evidence>
<evidence type="ECO:0000313" key="8">
    <source>
        <dbReference type="EMBL" id="WJZ83421.1"/>
    </source>
</evidence>
<keyword evidence="9" id="KW-1185">Reference proteome</keyword>
<feature type="transmembrane region" description="Helical" evidence="5">
    <location>
        <begin position="331"/>
        <end position="349"/>
    </location>
</feature>
<dbReference type="InterPro" id="IPR010658">
    <property type="entry name" value="Nodulin-like"/>
</dbReference>
<evidence type="ECO:0008006" key="10">
    <source>
        <dbReference type="Google" id="ProtNLM"/>
    </source>
</evidence>
<feature type="transmembrane region" description="Helical" evidence="5">
    <location>
        <begin position="173"/>
        <end position="193"/>
    </location>
</feature>
<protein>
    <recommendedName>
        <fullName evidence="10">Nodulin-like domain-containing protein</fullName>
    </recommendedName>
</protein>
<name>A0ABY9BKL0_VITVI</name>
<keyword evidence="4 5" id="KW-0472">Membrane</keyword>
<feature type="domain" description="NFD4 C-terminal" evidence="7">
    <location>
        <begin position="327"/>
        <end position="531"/>
    </location>
</feature>
<dbReference type="Gene3D" id="1.20.1250.20">
    <property type="entry name" value="MFS general substrate transporter like domains"/>
    <property type="match status" value="1"/>
</dbReference>
<feature type="transmembrane region" description="Helical" evidence="5">
    <location>
        <begin position="214"/>
        <end position="232"/>
    </location>
</feature>
<dbReference type="CDD" id="cd17354">
    <property type="entry name" value="MFS_Mch1p_like"/>
    <property type="match status" value="1"/>
</dbReference>
<keyword evidence="3 5" id="KW-1133">Transmembrane helix</keyword>
<sequence length="549" mass="59237">MGFHLSPASSSRKWLGFVTAVWVQSISGNNYTFSNYSDALKSLMALTQLQLNNLSVAKDVGKAFGLLSGLASDRLSTPMMLLIGSIEGLVGYGVQWLVVSRKIQPLPYWQMCIFLCMGGNSTTWMNTAVLVTCIRNFRTNRGPVSGILKGYVGLSTAIFTDLCTALFADDPAIFLLMLAIIPLLVCLSAILFLREVPSSSTAAGEKEETKFFNLFNIVAVVLAVYLLTFDVTGSHSRILSQAFAVVLLFLLACPLSIPLYFMLQDFNRSGSKPSSDIEGLITETLLSQNSQPEMAAPASEEKVEPVVEIKRPRPSIGEDHTIIEAISTTDFWILFASFLCGVGTGLAVMNNMGQMGLALGYVDVSIFVSLTSIWGFFGRILSGSVSEYFIGKAGTPRPFWNAASQILMAVGYVVMAMALPGSLYIGSVVVGICYGVRLAVTVPIASELFGLKYYGLIYNILILNLPLGSFLFSGLLAGLLYDAHATRTAGGGTTCIGPHCYRLVFVVMALSCIIGFGLDVLLAIRTKNVYSKIRASKRSKKPAAPSNSR</sequence>
<dbReference type="SUPFAM" id="SSF103473">
    <property type="entry name" value="MFS general substrate transporter"/>
    <property type="match status" value="1"/>
</dbReference>
<feature type="transmembrane region" description="Helical" evidence="5">
    <location>
        <begin position="238"/>
        <end position="263"/>
    </location>
</feature>
<dbReference type="EMBL" id="CP126650">
    <property type="protein sequence ID" value="WJZ83421.1"/>
    <property type="molecule type" value="Genomic_DNA"/>
</dbReference>
<dbReference type="Proteomes" id="UP001227230">
    <property type="component" value="Chromosome 3"/>
</dbReference>
<evidence type="ECO:0000256" key="1">
    <source>
        <dbReference type="ARBA" id="ARBA00004141"/>
    </source>
</evidence>
<dbReference type="PANTHER" id="PTHR21576:SF78">
    <property type="entry name" value="PROTEIN NUCLEAR FUSION DEFECTIVE 4-LIKE"/>
    <property type="match status" value="1"/>
</dbReference>
<dbReference type="Pfam" id="PF06813">
    <property type="entry name" value="Nodulin-like"/>
    <property type="match status" value="1"/>
</dbReference>
<evidence type="ECO:0000256" key="2">
    <source>
        <dbReference type="ARBA" id="ARBA00022692"/>
    </source>
</evidence>
<proteinExistence type="predicted"/>
<organism evidence="8 9">
    <name type="scientific">Vitis vinifera</name>
    <name type="common">Grape</name>
    <dbReference type="NCBI Taxonomy" id="29760"/>
    <lineage>
        <taxon>Eukaryota</taxon>
        <taxon>Viridiplantae</taxon>
        <taxon>Streptophyta</taxon>
        <taxon>Embryophyta</taxon>
        <taxon>Tracheophyta</taxon>
        <taxon>Spermatophyta</taxon>
        <taxon>Magnoliopsida</taxon>
        <taxon>eudicotyledons</taxon>
        <taxon>Gunneridae</taxon>
        <taxon>Pentapetalae</taxon>
        <taxon>rosids</taxon>
        <taxon>Vitales</taxon>
        <taxon>Vitaceae</taxon>
        <taxon>Viteae</taxon>
        <taxon>Vitis</taxon>
    </lineage>
</organism>
<dbReference type="InterPro" id="IPR036259">
    <property type="entry name" value="MFS_trans_sf"/>
</dbReference>
<feature type="transmembrane region" description="Helical" evidence="5">
    <location>
        <begin position="456"/>
        <end position="481"/>
    </location>
</feature>
<feature type="transmembrane region" description="Helical" evidence="5">
    <location>
        <begin position="355"/>
        <end position="377"/>
    </location>
</feature>
<evidence type="ECO:0000313" key="9">
    <source>
        <dbReference type="Proteomes" id="UP001227230"/>
    </source>
</evidence>